<keyword evidence="3" id="KW-0378">Hydrolase</keyword>
<dbReference type="InterPro" id="IPR000305">
    <property type="entry name" value="GIY-YIG_endonuc"/>
</dbReference>
<dbReference type="PANTHER" id="PTHR30231:SF37">
    <property type="entry name" value="EXODEOXYRIBONUCLEASE 10"/>
    <property type="match status" value="1"/>
</dbReference>
<dbReference type="InterPro" id="IPR006054">
    <property type="entry name" value="DnaQ"/>
</dbReference>
<evidence type="ECO:0000256" key="1">
    <source>
        <dbReference type="ARBA" id="ARBA00012417"/>
    </source>
</evidence>
<comment type="catalytic activity">
    <reaction evidence="6">
        <text>DNA(n) + a 2'-deoxyribonucleoside 5'-triphosphate = DNA(n+1) + diphosphate</text>
        <dbReference type="Rhea" id="RHEA:22508"/>
        <dbReference type="Rhea" id="RHEA-COMP:17339"/>
        <dbReference type="Rhea" id="RHEA-COMP:17340"/>
        <dbReference type="ChEBI" id="CHEBI:33019"/>
        <dbReference type="ChEBI" id="CHEBI:61560"/>
        <dbReference type="ChEBI" id="CHEBI:173112"/>
        <dbReference type="EC" id="2.7.7.7"/>
    </reaction>
</comment>
<dbReference type="EMBL" id="QEKQ01000006">
    <property type="protein sequence ID" value="PVY75916.1"/>
    <property type="molecule type" value="Genomic_DNA"/>
</dbReference>
<name>A0A2U1CVZ0_9GAMM</name>
<dbReference type="RefSeq" id="WP_116919336.1">
    <property type="nucleotide sequence ID" value="NZ_QEKQ01000006.1"/>
</dbReference>
<dbReference type="GO" id="GO:0003887">
    <property type="term" value="F:DNA-directed DNA polymerase activity"/>
    <property type="evidence" value="ECO:0007669"/>
    <property type="project" value="UniProtKB-EC"/>
</dbReference>
<proteinExistence type="predicted"/>
<reference evidence="8 9" key="1">
    <citation type="submission" date="2018-04" db="EMBL/GenBank/DDBJ databases">
        <title>Genomic Encyclopedia of Type Strains, Phase IV (KMG-IV): sequencing the most valuable type-strain genomes for metagenomic binning, comparative biology and taxonomic classification.</title>
        <authorList>
            <person name="Goeker M."/>
        </authorList>
    </citation>
    <scope>NUCLEOTIDE SEQUENCE [LARGE SCALE GENOMIC DNA]</scope>
    <source>
        <strain evidence="8 9">DSM 28688</strain>
    </source>
</reference>
<dbReference type="InterPro" id="IPR047296">
    <property type="entry name" value="GIY-YIG_UvrC_Cho"/>
</dbReference>
<dbReference type="SUPFAM" id="SSF82771">
    <property type="entry name" value="GIY-YIG endonuclease"/>
    <property type="match status" value="1"/>
</dbReference>
<comment type="function">
    <text evidence="4">DNA polymerase III is a complex, multichain enzyme responsible for most of the replicative synthesis in bacteria. The epsilon subunit contain the editing function and is a proofreading 3'-5' exonuclease.</text>
</comment>
<keyword evidence="3" id="KW-0269">Exonuclease</keyword>
<dbReference type="GO" id="GO:0003677">
    <property type="term" value="F:DNA binding"/>
    <property type="evidence" value="ECO:0007669"/>
    <property type="project" value="InterPro"/>
</dbReference>
<dbReference type="OrthoDB" id="9803913at2"/>
<dbReference type="Proteomes" id="UP000245887">
    <property type="component" value="Unassembled WGS sequence"/>
</dbReference>
<evidence type="ECO:0000256" key="5">
    <source>
        <dbReference type="ARBA" id="ARBA00026073"/>
    </source>
</evidence>
<evidence type="ECO:0000256" key="2">
    <source>
        <dbReference type="ARBA" id="ARBA00022722"/>
    </source>
</evidence>
<dbReference type="Gene3D" id="3.40.1440.10">
    <property type="entry name" value="GIY-YIG endonuclease"/>
    <property type="match status" value="1"/>
</dbReference>
<evidence type="ECO:0000256" key="4">
    <source>
        <dbReference type="ARBA" id="ARBA00025483"/>
    </source>
</evidence>
<feature type="domain" description="GIY-YIG" evidence="7">
    <location>
        <begin position="207"/>
        <end position="285"/>
    </location>
</feature>
<dbReference type="SMART" id="SM00465">
    <property type="entry name" value="GIYc"/>
    <property type="match status" value="1"/>
</dbReference>
<dbReference type="GO" id="GO:0045004">
    <property type="term" value="P:DNA replication proofreading"/>
    <property type="evidence" value="ECO:0007669"/>
    <property type="project" value="TreeGrafter"/>
</dbReference>
<dbReference type="InterPro" id="IPR035901">
    <property type="entry name" value="GIY-YIG_endonuc_sf"/>
</dbReference>
<dbReference type="AlphaFoldDB" id="A0A2U1CVZ0"/>
<dbReference type="CDD" id="cd06127">
    <property type="entry name" value="DEDDh"/>
    <property type="match status" value="1"/>
</dbReference>
<dbReference type="GO" id="GO:0008408">
    <property type="term" value="F:3'-5' exonuclease activity"/>
    <property type="evidence" value="ECO:0007669"/>
    <property type="project" value="TreeGrafter"/>
</dbReference>
<dbReference type="Pfam" id="PF01541">
    <property type="entry name" value="GIY-YIG"/>
    <property type="match status" value="1"/>
</dbReference>
<protein>
    <recommendedName>
        <fullName evidence="1">DNA-directed DNA polymerase</fullName>
        <ecNumber evidence="1">2.7.7.7</ecNumber>
    </recommendedName>
</protein>
<evidence type="ECO:0000256" key="3">
    <source>
        <dbReference type="ARBA" id="ARBA00022839"/>
    </source>
</evidence>
<evidence type="ECO:0000313" key="9">
    <source>
        <dbReference type="Proteomes" id="UP000245887"/>
    </source>
</evidence>
<dbReference type="SMART" id="SM00479">
    <property type="entry name" value="EXOIII"/>
    <property type="match status" value="1"/>
</dbReference>
<dbReference type="InterPro" id="IPR012337">
    <property type="entry name" value="RNaseH-like_sf"/>
</dbReference>
<dbReference type="PANTHER" id="PTHR30231">
    <property type="entry name" value="DNA POLYMERASE III SUBUNIT EPSILON"/>
    <property type="match status" value="1"/>
</dbReference>
<sequence length="489" mass="55572">MTEPASFLDSNTLAFLDLETTGGNSRRDRIIEIGLRLWRHGEVIDEWQTLVNPGTTISPFIQRFTGISNAMVADAPPFADVADELRERLTGAVFVAHNARFDYGSIKSEFQRLGQAFSARVLCTVKLSRRLYPEHRRHNMDALIRRHGLPDVARHRAMGDVDAMMAFFDAVLADHGEASVEQTVQHLLRRPSVPSHLPPDILDELPACPGVYRFYGENDVLLYVGKSTNIAQRVASHFSGDHGSHRGVRLSQSLRRVDWTETAGELGALLLELKQIKTLRPLYNRRSRPVKRLWSVELAPAEDGYLEAWPVTTIEPSRLGDFYGLFRGKKDLEKALSGIAASNDLCNQRLGLEPWRDGGCFQRELGRCKGACEGQEDVTRYNLRMQIAFHSLRLTTWPWRGPVAVVEHNAKRDQTDILVIYNWMHLATVHSEDELRDWSWRCQNPVTFDLDSYKLVVRTLLKPDTRAQVIELEALTEEPDWWVGDSPAE</sequence>
<organism evidence="8 9">
    <name type="scientific">Tamilnaduibacter salinus</name>
    <dbReference type="NCBI Taxonomy" id="1484056"/>
    <lineage>
        <taxon>Bacteria</taxon>
        <taxon>Pseudomonadati</taxon>
        <taxon>Pseudomonadota</taxon>
        <taxon>Gammaproteobacteria</taxon>
        <taxon>Pseudomonadales</taxon>
        <taxon>Marinobacteraceae</taxon>
        <taxon>Tamilnaduibacter</taxon>
    </lineage>
</organism>
<dbReference type="PROSITE" id="PS50164">
    <property type="entry name" value="GIY_YIG"/>
    <property type="match status" value="1"/>
</dbReference>
<dbReference type="CDD" id="cd10434">
    <property type="entry name" value="GIY-YIG_UvrC_Cho"/>
    <property type="match status" value="1"/>
</dbReference>
<keyword evidence="2" id="KW-0540">Nuclease</keyword>
<comment type="subunit">
    <text evidence="5">DNA polymerase III contains a core (composed of alpha, epsilon and theta chains) that associates with a tau subunit. This core dimerizes to form the POLIII' complex. PolIII' associates with the gamma complex (composed of gamma, delta, delta', psi and chi chains) and with the beta chain to form the complete DNA polymerase III complex.</text>
</comment>
<dbReference type="SUPFAM" id="SSF53098">
    <property type="entry name" value="Ribonuclease H-like"/>
    <property type="match status" value="1"/>
</dbReference>
<dbReference type="FunFam" id="3.30.420.10:FF:000045">
    <property type="entry name" value="3'-5' exonuclease DinG"/>
    <property type="match status" value="1"/>
</dbReference>
<dbReference type="Pfam" id="PF00929">
    <property type="entry name" value="RNase_T"/>
    <property type="match status" value="1"/>
</dbReference>
<accession>A0A2U1CVZ0</accession>
<dbReference type="InterPro" id="IPR013520">
    <property type="entry name" value="Ribonucl_H"/>
</dbReference>
<evidence type="ECO:0000313" key="8">
    <source>
        <dbReference type="EMBL" id="PVY75916.1"/>
    </source>
</evidence>
<evidence type="ECO:0000256" key="6">
    <source>
        <dbReference type="ARBA" id="ARBA00049244"/>
    </source>
</evidence>
<evidence type="ECO:0000259" key="7">
    <source>
        <dbReference type="PROSITE" id="PS50164"/>
    </source>
</evidence>
<dbReference type="EC" id="2.7.7.7" evidence="1"/>
<dbReference type="GO" id="GO:0005829">
    <property type="term" value="C:cytosol"/>
    <property type="evidence" value="ECO:0007669"/>
    <property type="project" value="TreeGrafter"/>
</dbReference>
<gene>
    <name evidence="8" type="ORF">C8D92_106177</name>
</gene>
<dbReference type="NCBIfam" id="TIGR00573">
    <property type="entry name" value="dnaq"/>
    <property type="match status" value="1"/>
</dbReference>
<dbReference type="InterPro" id="IPR036397">
    <property type="entry name" value="RNaseH_sf"/>
</dbReference>
<dbReference type="GO" id="GO:0006289">
    <property type="term" value="P:nucleotide-excision repair"/>
    <property type="evidence" value="ECO:0007669"/>
    <property type="project" value="InterPro"/>
</dbReference>
<comment type="caution">
    <text evidence="8">The sequence shown here is derived from an EMBL/GenBank/DDBJ whole genome shotgun (WGS) entry which is preliminary data.</text>
</comment>
<dbReference type="Gene3D" id="3.30.420.10">
    <property type="entry name" value="Ribonuclease H-like superfamily/Ribonuclease H"/>
    <property type="match status" value="1"/>
</dbReference>